<keyword evidence="2" id="KW-0067">ATP-binding</keyword>
<dbReference type="Proteomes" id="UP000008467">
    <property type="component" value="Chromosome"/>
</dbReference>
<dbReference type="EMBL" id="CP002582">
    <property type="protein sequence ID" value="ADZ83459.1"/>
    <property type="molecule type" value="Genomic_DNA"/>
</dbReference>
<keyword evidence="1" id="KW-0547">Nucleotide-binding</keyword>
<dbReference type="RefSeq" id="WP_013656756.1">
    <property type="nucleotide sequence ID" value="NC_015275.1"/>
</dbReference>
<dbReference type="eggNOG" id="COG3854">
    <property type="taxonomic scope" value="Bacteria"/>
</dbReference>
<evidence type="ECO:0000256" key="1">
    <source>
        <dbReference type="ARBA" id="ARBA00022741"/>
    </source>
</evidence>
<dbReference type="SMART" id="SM00382">
    <property type="entry name" value="AAA"/>
    <property type="match status" value="1"/>
</dbReference>
<dbReference type="GO" id="GO:0005524">
    <property type="term" value="F:ATP binding"/>
    <property type="evidence" value="ECO:0007669"/>
    <property type="project" value="UniProtKB-KW"/>
</dbReference>
<proteinExistence type="predicted"/>
<gene>
    <name evidence="4" type="ordered locus">Clole_1735</name>
</gene>
<dbReference type="InterPro" id="IPR045735">
    <property type="entry name" value="Spore_III_AA_AAA+_ATPase"/>
</dbReference>
<dbReference type="STRING" id="642492.Clole_1735"/>
<dbReference type="Pfam" id="PF19568">
    <property type="entry name" value="Spore_III_AA"/>
    <property type="match status" value="1"/>
</dbReference>
<dbReference type="AlphaFoldDB" id="F2JME1"/>
<dbReference type="HOGENOM" id="CLU_052793_0_0_9"/>
<dbReference type="PANTHER" id="PTHR20953">
    <property type="entry name" value="KINASE-RELATED"/>
    <property type="match status" value="1"/>
</dbReference>
<accession>F2JME1</accession>
<feature type="domain" description="AAA+ ATPase" evidence="3">
    <location>
        <begin position="148"/>
        <end position="286"/>
    </location>
</feature>
<dbReference type="PANTHER" id="PTHR20953:SF3">
    <property type="entry name" value="P-LOOP CONTAINING NUCLEOSIDE TRIPHOSPHATE HYDROLASES SUPERFAMILY PROTEIN"/>
    <property type="match status" value="1"/>
</dbReference>
<name>F2JME1_CELLD</name>
<evidence type="ECO:0000259" key="3">
    <source>
        <dbReference type="SMART" id="SM00382"/>
    </source>
</evidence>
<reference evidence="4 5" key="1">
    <citation type="journal article" date="2011" name="J. Bacteriol.">
        <title>Complete genome sequence of the cellulose-degrading bacterium Cellulosilyticum lentocellum.</title>
        <authorList>
            <consortium name="US DOE Joint Genome Institute"/>
            <person name="Miller D.A."/>
            <person name="Suen G."/>
            <person name="Bruce D."/>
            <person name="Copeland A."/>
            <person name="Cheng J.F."/>
            <person name="Detter C."/>
            <person name="Goodwin L.A."/>
            <person name="Han C.S."/>
            <person name="Hauser L.J."/>
            <person name="Land M.L."/>
            <person name="Lapidus A."/>
            <person name="Lucas S."/>
            <person name="Meincke L."/>
            <person name="Pitluck S."/>
            <person name="Tapia R."/>
            <person name="Teshima H."/>
            <person name="Woyke T."/>
            <person name="Fox B.G."/>
            <person name="Angert E.R."/>
            <person name="Currie C.R."/>
        </authorList>
    </citation>
    <scope>NUCLEOTIDE SEQUENCE [LARGE SCALE GENOMIC DNA]</scope>
    <source>
        <strain evidence="5">ATCC 49066 / DSM 5427 / NCIMB 11756 / RHM5</strain>
    </source>
</reference>
<dbReference type="SUPFAM" id="SSF52540">
    <property type="entry name" value="P-loop containing nucleoside triphosphate hydrolases"/>
    <property type="match status" value="1"/>
</dbReference>
<keyword evidence="5" id="KW-1185">Reference proteome</keyword>
<dbReference type="NCBIfam" id="TIGR02858">
    <property type="entry name" value="spore_III_AA"/>
    <property type="match status" value="1"/>
</dbReference>
<organism evidence="4 5">
    <name type="scientific">Cellulosilyticum lentocellum (strain ATCC 49066 / DSM 5427 / NCIMB 11756 / RHM5)</name>
    <name type="common">Clostridium lentocellum</name>
    <dbReference type="NCBI Taxonomy" id="642492"/>
    <lineage>
        <taxon>Bacteria</taxon>
        <taxon>Bacillati</taxon>
        <taxon>Bacillota</taxon>
        <taxon>Clostridia</taxon>
        <taxon>Lachnospirales</taxon>
        <taxon>Cellulosilyticaceae</taxon>
        <taxon>Cellulosilyticum</taxon>
    </lineage>
</organism>
<dbReference type="InterPro" id="IPR027417">
    <property type="entry name" value="P-loop_NTPase"/>
</dbReference>
<dbReference type="InterPro" id="IPR003593">
    <property type="entry name" value="AAA+_ATPase"/>
</dbReference>
<protein>
    <submittedName>
        <fullName evidence="4">Stage III sporulation protein AA</fullName>
    </submittedName>
</protein>
<dbReference type="InterPro" id="IPR014217">
    <property type="entry name" value="Spore_III_AA"/>
</dbReference>
<dbReference type="KEGG" id="cle:Clole_1735"/>
<evidence type="ECO:0000313" key="5">
    <source>
        <dbReference type="Proteomes" id="UP000008467"/>
    </source>
</evidence>
<sequence length="314" mass="34888">MNQENLLKVLPRSIKLPMQKLSKTSYESLQEIRLRAGGPILLKMNGEEWGINEEGLCHVRESLALLPQDITDVLHCMSDFSLYALEDEVRQGFITLEGGHRVGLVGKAVLEQSHIKTLKYISGMNIRIAHEVIGCSQKVMPYILSRDKVYHTLIISPPGCGKTTLLRDMIRYLSEGFCGYGPYTVGVVDERSEIAACYQGVPQNRMGSRTDVLDGCPKVEGMRMLLRSMAPQVIAVDEIGKADDCTALEEILNVGVSLLCTVHGKNIEDCLRRPILKELLEKGLFERLIVLSHKQGPCTIETIRDGIRGISLLG</sequence>
<evidence type="ECO:0000256" key="2">
    <source>
        <dbReference type="ARBA" id="ARBA00022840"/>
    </source>
</evidence>
<dbReference type="Gene3D" id="3.40.50.300">
    <property type="entry name" value="P-loop containing nucleotide triphosphate hydrolases"/>
    <property type="match status" value="1"/>
</dbReference>
<evidence type="ECO:0000313" key="4">
    <source>
        <dbReference type="EMBL" id="ADZ83459.1"/>
    </source>
</evidence>